<proteinExistence type="predicted"/>
<keyword evidence="1" id="KW-0472">Membrane</keyword>
<dbReference type="EMBL" id="BK032863">
    <property type="protein sequence ID" value="DAF64575.1"/>
    <property type="molecule type" value="Genomic_DNA"/>
</dbReference>
<feature type="transmembrane region" description="Helical" evidence="1">
    <location>
        <begin position="7"/>
        <end position="28"/>
    </location>
</feature>
<keyword evidence="1" id="KW-0812">Transmembrane</keyword>
<protein>
    <submittedName>
        <fullName evidence="2">Uncharacterized protein</fullName>
    </submittedName>
</protein>
<reference evidence="2" key="1">
    <citation type="journal article" date="2021" name="Proc. Natl. Acad. Sci. U.S.A.">
        <title>A Catalog of Tens of Thousands of Viruses from Human Metagenomes Reveals Hidden Associations with Chronic Diseases.</title>
        <authorList>
            <person name="Tisza M.J."/>
            <person name="Buck C.B."/>
        </authorList>
    </citation>
    <scope>NUCLEOTIDE SEQUENCE</scope>
    <source>
        <strain evidence="2">CtFH16</strain>
    </source>
</reference>
<organism evidence="2">
    <name type="scientific">Siphoviridae sp. ctFH16</name>
    <dbReference type="NCBI Taxonomy" id="2827817"/>
    <lineage>
        <taxon>Viruses</taxon>
        <taxon>Duplodnaviria</taxon>
        <taxon>Heunggongvirae</taxon>
        <taxon>Uroviricota</taxon>
        <taxon>Caudoviricetes</taxon>
    </lineage>
</organism>
<keyword evidence="1" id="KW-1133">Transmembrane helix</keyword>
<accession>A0A8S5TN68</accession>
<name>A0A8S5TN68_9CAUD</name>
<evidence type="ECO:0000256" key="1">
    <source>
        <dbReference type="SAM" id="Phobius"/>
    </source>
</evidence>
<evidence type="ECO:0000313" key="2">
    <source>
        <dbReference type="EMBL" id="DAF64575.1"/>
    </source>
</evidence>
<sequence>MRGRKQLFFFLFHFCSSLLCFPHSLFLLNAV</sequence>